<feature type="compositionally biased region" description="Polar residues" evidence="1">
    <location>
        <begin position="202"/>
        <end position="218"/>
    </location>
</feature>
<reference evidence="2 3" key="1">
    <citation type="submission" date="2020-02" db="EMBL/GenBank/DDBJ databases">
        <authorList>
            <person name="Ma Q."/>
            <person name="Huang Y."/>
            <person name="Song X."/>
            <person name="Pei D."/>
        </authorList>
    </citation>
    <scope>NUCLEOTIDE SEQUENCE [LARGE SCALE GENOMIC DNA]</scope>
    <source>
        <strain evidence="2">Sxm20200214</strain>
        <tissue evidence="2">Leaf</tissue>
    </source>
</reference>
<organism evidence="2 3">
    <name type="scientific">Brassica carinata</name>
    <name type="common">Ethiopian mustard</name>
    <name type="synonym">Abyssinian cabbage</name>
    <dbReference type="NCBI Taxonomy" id="52824"/>
    <lineage>
        <taxon>Eukaryota</taxon>
        <taxon>Viridiplantae</taxon>
        <taxon>Streptophyta</taxon>
        <taxon>Embryophyta</taxon>
        <taxon>Tracheophyta</taxon>
        <taxon>Spermatophyta</taxon>
        <taxon>Magnoliopsida</taxon>
        <taxon>eudicotyledons</taxon>
        <taxon>Gunneridae</taxon>
        <taxon>Pentapetalae</taxon>
        <taxon>rosids</taxon>
        <taxon>malvids</taxon>
        <taxon>Brassicales</taxon>
        <taxon>Brassicaceae</taxon>
        <taxon>Brassiceae</taxon>
        <taxon>Brassica</taxon>
    </lineage>
</organism>
<dbReference type="Proteomes" id="UP000886595">
    <property type="component" value="Unassembled WGS sequence"/>
</dbReference>
<dbReference type="EMBL" id="JAAMPC010000005">
    <property type="protein sequence ID" value="KAG2311627.1"/>
    <property type="molecule type" value="Genomic_DNA"/>
</dbReference>
<dbReference type="AlphaFoldDB" id="A0A8X7VI35"/>
<keyword evidence="3" id="KW-1185">Reference proteome</keyword>
<evidence type="ECO:0000313" key="2">
    <source>
        <dbReference type="EMBL" id="KAG2311627.1"/>
    </source>
</evidence>
<feature type="region of interest" description="Disordered" evidence="1">
    <location>
        <begin position="1"/>
        <end position="75"/>
    </location>
</feature>
<sequence length="218" mass="24518">MSHQRLPSPEYHTSPPYITNRASRKTTSNTLRRSSNGLLKPPTNHQEKTPAAPTTTAEDCKVNSHPPRDQNAMLPPRPLLERNLNMSDFPPPPHIPTMHQVIDDLRKASYQYANHPDPTESEARRVRILESEARGKLEDAAARIIANVTEATSTVSSAQQLICFHPEPGFRNPPEQKISFASENDERTLESRRVSNEKSRRGLQSQNDDITQQRSTGS</sequence>
<feature type="compositionally biased region" description="Polar residues" evidence="1">
    <location>
        <begin position="16"/>
        <end position="37"/>
    </location>
</feature>
<name>A0A8X7VI35_BRACI</name>
<gene>
    <name evidence="2" type="ORF">Bca52824_023184</name>
</gene>
<feature type="compositionally biased region" description="Basic and acidic residues" evidence="1">
    <location>
        <begin position="184"/>
        <end position="200"/>
    </location>
</feature>
<evidence type="ECO:0000313" key="3">
    <source>
        <dbReference type="Proteomes" id="UP000886595"/>
    </source>
</evidence>
<protein>
    <submittedName>
        <fullName evidence="2">Uncharacterized protein</fullName>
    </submittedName>
</protein>
<evidence type="ECO:0000256" key="1">
    <source>
        <dbReference type="SAM" id="MobiDB-lite"/>
    </source>
</evidence>
<feature type="region of interest" description="Disordered" evidence="1">
    <location>
        <begin position="166"/>
        <end position="218"/>
    </location>
</feature>
<proteinExistence type="predicted"/>
<feature type="compositionally biased region" description="Basic and acidic residues" evidence="1">
    <location>
        <begin position="58"/>
        <end position="68"/>
    </location>
</feature>
<comment type="caution">
    <text evidence="2">The sequence shown here is derived from an EMBL/GenBank/DDBJ whole genome shotgun (WGS) entry which is preliminary data.</text>
</comment>
<accession>A0A8X7VI35</accession>